<dbReference type="AlphaFoldDB" id="A0A1M5TK85"/>
<evidence type="ECO:0000313" key="2">
    <source>
        <dbReference type="Proteomes" id="UP000184268"/>
    </source>
</evidence>
<dbReference type="Proteomes" id="UP000184268">
    <property type="component" value="Unassembled WGS sequence"/>
</dbReference>
<keyword evidence="2" id="KW-1185">Reference proteome</keyword>
<evidence type="ECO:0000313" key="1">
    <source>
        <dbReference type="EMBL" id="SHH51177.1"/>
    </source>
</evidence>
<reference evidence="1 2" key="1">
    <citation type="submission" date="2016-11" db="EMBL/GenBank/DDBJ databases">
        <authorList>
            <person name="Jaros S."/>
            <person name="Januszkiewicz K."/>
            <person name="Wedrychowicz H."/>
        </authorList>
    </citation>
    <scope>NUCLEOTIDE SEQUENCE [LARGE SCALE GENOMIC DNA]</scope>
    <source>
        <strain evidence="1 2">DSM 16917</strain>
    </source>
</reference>
<dbReference type="EMBL" id="FQXG01000003">
    <property type="protein sequence ID" value="SHH51177.1"/>
    <property type="molecule type" value="Genomic_DNA"/>
</dbReference>
<accession>A0A1M5TK85</accession>
<name>A0A1M5TK85_9GAMM</name>
<protein>
    <submittedName>
        <fullName evidence="1">Uncharacterized protein</fullName>
    </submittedName>
</protein>
<proteinExistence type="predicted"/>
<organism evidence="1 2">
    <name type="scientific">Ferrimonas marina</name>
    <dbReference type="NCBI Taxonomy" id="299255"/>
    <lineage>
        <taxon>Bacteria</taxon>
        <taxon>Pseudomonadati</taxon>
        <taxon>Pseudomonadota</taxon>
        <taxon>Gammaproteobacteria</taxon>
        <taxon>Alteromonadales</taxon>
        <taxon>Ferrimonadaceae</taxon>
        <taxon>Ferrimonas</taxon>
    </lineage>
</organism>
<sequence>MKDVSGFESQVLDLLGDVAGADPMDVLETIACLRSIEARLVDRLQQVELEAQRTVEVEAGSDGVSSGPAVFVALDADGKSLGAELAYTLPWASYRLRSEAAYRGESVASIVADSDAPQPGGGDCPDDAAGALGSLAALASLQ</sequence>
<gene>
    <name evidence="1" type="ORF">SAMN02745129_2179</name>
</gene>